<sequence length="235" mass="26070">MAQAGVLYGRKKASTHPKMLGFIQAVRNGVGIFDLPQTLEAVEKARVFLKDIVQKGGQVLLVGTQPSAKDLIKQFSEKFNFPYVIQRWLGGTLTNFKTLSTRINRYLQLKADRAAGKLDKYTKKERLDFDREIDRMERLFGGLDNMQKLPDAVLLVDSKVHITALKEASLLKIPVVAIINSDSDPDLVQYLIPANSGSKTSVQWILAKLESAMEEGKKSGVIANNANAIQNNANK</sequence>
<name>A0A1G1ZUX3_9BACT</name>
<dbReference type="GO" id="GO:0003735">
    <property type="term" value="F:structural constituent of ribosome"/>
    <property type="evidence" value="ECO:0007669"/>
    <property type="project" value="InterPro"/>
</dbReference>
<dbReference type="Gene3D" id="1.10.287.610">
    <property type="entry name" value="Helix hairpin bin"/>
    <property type="match status" value="1"/>
</dbReference>
<reference evidence="6 7" key="1">
    <citation type="journal article" date="2016" name="Nat. Commun.">
        <title>Thousands of microbial genomes shed light on interconnected biogeochemical processes in an aquifer system.</title>
        <authorList>
            <person name="Anantharaman K."/>
            <person name="Brown C.T."/>
            <person name="Hug L.A."/>
            <person name="Sharon I."/>
            <person name="Castelle C.J."/>
            <person name="Probst A.J."/>
            <person name="Thomas B.C."/>
            <person name="Singh A."/>
            <person name="Wilkins M.J."/>
            <person name="Karaoz U."/>
            <person name="Brodie E.L."/>
            <person name="Williams K.H."/>
            <person name="Hubbard S.S."/>
            <person name="Banfield J.F."/>
        </authorList>
    </citation>
    <scope>NUCLEOTIDE SEQUENCE [LARGE SCALE GENOMIC DNA]</scope>
</reference>
<dbReference type="InterPro" id="IPR001865">
    <property type="entry name" value="Ribosomal_uS2"/>
</dbReference>
<dbReference type="CDD" id="cd01425">
    <property type="entry name" value="RPS2"/>
    <property type="match status" value="1"/>
</dbReference>
<dbReference type="AlphaFoldDB" id="A0A1G1ZUX3"/>
<accession>A0A1G1ZUX3</accession>
<evidence type="ECO:0000256" key="4">
    <source>
        <dbReference type="ARBA" id="ARBA00035256"/>
    </source>
</evidence>
<dbReference type="PRINTS" id="PR00395">
    <property type="entry name" value="RIBOSOMALS2"/>
</dbReference>
<comment type="similarity">
    <text evidence="1 5">Belongs to the universal ribosomal protein uS2 family.</text>
</comment>
<dbReference type="InterPro" id="IPR005706">
    <property type="entry name" value="Ribosomal_uS2_bac/mit/plastid"/>
</dbReference>
<keyword evidence="3 5" id="KW-0687">Ribonucleoprotein</keyword>
<dbReference type="NCBIfam" id="TIGR01011">
    <property type="entry name" value="rpsB_bact"/>
    <property type="match status" value="1"/>
</dbReference>
<dbReference type="GO" id="GO:0006412">
    <property type="term" value="P:translation"/>
    <property type="evidence" value="ECO:0007669"/>
    <property type="project" value="UniProtKB-UniRule"/>
</dbReference>
<evidence type="ECO:0000256" key="3">
    <source>
        <dbReference type="ARBA" id="ARBA00023274"/>
    </source>
</evidence>
<evidence type="ECO:0000313" key="7">
    <source>
        <dbReference type="Proteomes" id="UP000177690"/>
    </source>
</evidence>
<dbReference type="SUPFAM" id="SSF52313">
    <property type="entry name" value="Ribosomal protein S2"/>
    <property type="match status" value="1"/>
</dbReference>
<keyword evidence="2 5" id="KW-0689">Ribosomal protein</keyword>
<comment type="caution">
    <text evidence="6">The sequence shown here is derived from an EMBL/GenBank/DDBJ whole genome shotgun (WGS) entry which is preliminary data.</text>
</comment>
<dbReference type="EMBL" id="MHJL01000019">
    <property type="protein sequence ID" value="OGY67637.1"/>
    <property type="molecule type" value="Genomic_DNA"/>
</dbReference>
<dbReference type="Proteomes" id="UP000177690">
    <property type="component" value="Unassembled WGS sequence"/>
</dbReference>
<gene>
    <name evidence="5" type="primary">rpsB</name>
    <name evidence="6" type="ORF">A3I24_03295</name>
</gene>
<evidence type="ECO:0000313" key="6">
    <source>
        <dbReference type="EMBL" id="OGY67637.1"/>
    </source>
</evidence>
<proteinExistence type="inferred from homology"/>
<dbReference type="InterPro" id="IPR023591">
    <property type="entry name" value="Ribosomal_uS2_flav_dom_sf"/>
</dbReference>
<evidence type="ECO:0000256" key="5">
    <source>
        <dbReference type="HAMAP-Rule" id="MF_00291"/>
    </source>
</evidence>
<dbReference type="Pfam" id="PF00318">
    <property type="entry name" value="Ribosomal_S2"/>
    <property type="match status" value="1"/>
</dbReference>
<dbReference type="Gene3D" id="3.40.50.10490">
    <property type="entry name" value="Glucose-6-phosphate isomerase like protein, domain 1"/>
    <property type="match status" value="1"/>
</dbReference>
<organism evidence="6 7">
    <name type="scientific">Candidatus Harrisonbacteria bacterium RIFCSPLOWO2_02_FULL_41_13b</name>
    <dbReference type="NCBI Taxonomy" id="1798409"/>
    <lineage>
        <taxon>Bacteria</taxon>
        <taxon>Candidatus Harrisoniibacteriota</taxon>
    </lineage>
</organism>
<protein>
    <recommendedName>
        <fullName evidence="4 5">Small ribosomal subunit protein uS2</fullName>
    </recommendedName>
</protein>
<evidence type="ECO:0000256" key="2">
    <source>
        <dbReference type="ARBA" id="ARBA00022980"/>
    </source>
</evidence>
<dbReference type="PANTHER" id="PTHR12534:SF0">
    <property type="entry name" value="SMALL RIBOSOMAL SUBUNIT PROTEIN US2M"/>
    <property type="match status" value="1"/>
</dbReference>
<dbReference type="STRING" id="1798409.A3I24_03295"/>
<dbReference type="PANTHER" id="PTHR12534">
    <property type="entry name" value="30S RIBOSOMAL PROTEIN S2 PROKARYOTIC AND ORGANELLAR"/>
    <property type="match status" value="1"/>
</dbReference>
<dbReference type="GO" id="GO:0022627">
    <property type="term" value="C:cytosolic small ribosomal subunit"/>
    <property type="evidence" value="ECO:0007669"/>
    <property type="project" value="TreeGrafter"/>
</dbReference>
<dbReference type="HAMAP" id="MF_00291_B">
    <property type="entry name" value="Ribosomal_uS2_B"/>
    <property type="match status" value="1"/>
</dbReference>
<evidence type="ECO:0000256" key="1">
    <source>
        <dbReference type="ARBA" id="ARBA00006242"/>
    </source>
</evidence>